<comment type="caution">
    <text evidence="1">The sequence shown here is derived from an EMBL/GenBank/DDBJ whole genome shotgun (WGS) entry which is preliminary data.</text>
</comment>
<gene>
    <name evidence="1" type="ORF">QAD02_022117</name>
</gene>
<name>A0ACC2PTL2_9HYME</name>
<accession>A0ACC2PTL2</accession>
<reference evidence="1" key="1">
    <citation type="submission" date="2023-04" db="EMBL/GenBank/DDBJ databases">
        <title>A chromosome-level genome assembly of the parasitoid wasp Eretmocerus hayati.</title>
        <authorList>
            <person name="Zhong Y."/>
            <person name="Liu S."/>
            <person name="Liu Y."/>
        </authorList>
    </citation>
    <scope>NUCLEOTIDE SEQUENCE</scope>
    <source>
        <strain evidence="1">ZJU_SS_LIU_2023</strain>
    </source>
</reference>
<organism evidence="1 2">
    <name type="scientific">Eretmocerus hayati</name>
    <dbReference type="NCBI Taxonomy" id="131215"/>
    <lineage>
        <taxon>Eukaryota</taxon>
        <taxon>Metazoa</taxon>
        <taxon>Ecdysozoa</taxon>
        <taxon>Arthropoda</taxon>
        <taxon>Hexapoda</taxon>
        <taxon>Insecta</taxon>
        <taxon>Pterygota</taxon>
        <taxon>Neoptera</taxon>
        <taxon>Endopterygota</taxon>
        <taxon>Hymenoptera</taxon>
        <taxon>Apocrita</taxon>
        <taxon>Proctotrupomorpha</taxon>
        <taxon>Chalcidoidea</taxon>
        <taxon>Aphelinidae</taxon>
        <taxon>Aphelininae</taxon>
        <taxon>Eretmocerus</taxon>
    </lineage>
</organism>
<proteinExistence type="predicted"/>
<dbReference type="Proteomes" id="UP001239111">
    <property type="component" value="Chromosome 1"/>
</dbReference>
<evidence type="ECO:0000313" key="1">
    <source>
        <dbReference type="EMBL" id="KAJ8686323.1"/>
    </source>
</evidence>
<protein>
    <submittedName>
        <fullName evidence="1">Uncharacterized protein</fullName>
    </submittedName>
</protein>
<dbReference type="EMBL" id="CM056741">
    <property type="protein sequence ID" value="KAJ8686323.1"/>
    <property type="molecule type" value="Genomic_DNA"/>
</dbReference>
<sequence length="393" mass="43969">MAKVEELQERIKILEQQLQEAESRNAERFAIARPKIDQMSSEVVDTNPYSRLLALQRMGIVEQYERIRDMTVAVVGVGGVGSVTAEMLTRCGVGKLVLFDYDKVELANMNRLFFQPHQVGQTKVEAAARTLRFINPDVDIETHNYNITTVDHFDEFVNTIRTSSLTRGSVDLVLSCVDNFEARMAINTACNELNQTWFESGVAENAVSGHIQFLVPGETACFACAPPLVVASNIDEKTLKRDGVCAASLPTTMGIVAGFLVQNTLKYLLNFGTVTPYLGYNAMQDFFPTMRLKPNTSCDDKFCRQRQKEVLARPKVEESKMTIEEKPLHEDNEWGISLIDETTVEKIEPSKCVAPGLSQAYDLPVQNADLDSEESVEVNEESLEELMSKMKSM</sequence>
<evidence type="ECO:0000313" key="2">
    <source>
        <dbReference type="Proteomes" id="UP001239111"/>
    </source>
</evidence>
<keyword evidence="2" id="KW-1185">Reference proteome</keyword>